<organism evidence="1 2">
    <name type="scientific">Actinocatenispora rupis</name>
    <dbReference type="NCBI Taxonomy" id="519421"/>
    <lineage>
        <taxon>Bacteria</taxon>
        <taxon>Bacillati</taxon>
        <taxon>Actinomycetota</taxon>
        <taxon>Actinomycetes</taxon>
        <taxon>Micromonosporales</taxon>
        <taxon>Micromonosporaceae</taxon>
        <taxon>Actinocatenispora</taxon>
    </lineage>
</organism>
<reference evidence="1" key="1">
    <citation type="submission" date="2021-01" db="EMBL/GenBank/DDBJ databases">
        <title>Whole genome shotgun sequence of Actinocatenispora rupis NBRC 107355.</title>
        <authorList>
            <person name="Komaki H."/>
            <person name="Tamura T."/>
        </authorList>
    </citation>
    <scope>NUCLEOTIDE SEQUENCE</scope>
    <source>
        <strain evidence="1">NBRC 107355</strain>
    </source>
</reference>
<proteinExistence type="predicted"/>
<evidence type="ECO:0000313" key="2">
    <source>
        <dbReference type="Proteomes" id="UP000612808"/>
    </source>
</evidence>
<name>A0A8J3J6L8_9ACTN</name>
<evidence type="ECO:0000313" key="1">
    <source>
        <dbReference type="EMBL" id="GID12985.1"/>
    </source>
</evidence>
<dbReference type="Gene3D" id="2.160.20.10">
    <property type="entry name" value="Single-stranded right-handed beta-helix, Pectin lyase-like"/>
    <property type="match status" value="1"/>
</dbReference>
<keyword evidence="2" id="KW-1185">Reference proteome</keyword>
<sequence>MTGWYRRVGVVAAVGALTGGVLVGVVGSAAQATPTTYYVDATGGSDANAGTSPATAWRSLAKVSGYAFAAGDTVAFRKGGTWTGTLTLAANGTSAAPITVGSYGDGARPVVTGGSTCVAVEGNWWVVTELTASDCGWAGFEIGRSGAAAGTHGQHDVLDSVRAEHNVAGVSIMDTAGHDAVQWSQLVDNDKMSVNTPGGDDDSGAFGVLLNGDDNLVTRNTISGSFAASDDYTYDGAAVEIYDGDRNTVTYNTTVDNETFTELGHRPGGTASDNMFGYNTVTSTKPRGSFLVTRGADDTNLGPVLGTQAYDNSVYLPQSGYDPATGRGLSEGWVCDSGCAPSILKLRNNVFSVWWKPGYEDGEGADEDNDVYDTSYPETQWQFAGGAHDVRTDDPGWVSKTTPDLHLTAGSPAIGIGVEPDPEYADALRWDLDGTELSGTRDAGAYQHS</sequence>
<dbReference type="InterPro" id="IPR011050">
    <property type="entry name" value="Pectin_lyase_fold/virulence"/>
</dbReference>
<gene>
    <name evidence="1" type="ORF">Aru02nite_38740</name>
</gene>
<protein>
    <submittedName>
        <fullName evidence="1">Hemolysin</fullName>
    </submittedName>
</protein>
<dbReference type="SUPFAM" id="SSF51126">
    <property type="entry name" value="Pectin lyase-like"/>
    <property type="match status" value="1"/>
</dbReference>
<dbReference type="RefSeq" id="WP_203659529.1">
    <property type="nucleotide sequence ID" value="NZ_BAAAZM010000008.1"/>
</dbReference>
<comment type="caution">
    <text evidence="1">The sequence shown here is derived from an EMBL/GenBank/DDBJ whole genome shotgun (WGS) entry which is preliminary data.</text>
</comment>
<dbReference type="AlphaFoldDB" id="A0A8J3J6L8"/>
<dbReference type="EMBL" id="BOMB01000021">
    <property type="protein sequence ID" value="GID12985.1"/>
    <property type="molecule type" value="Genomic_DNA"/>
</dbReference>
<accession>A0A8J3J6L8</accession>
<dbReference type="InterPro" id="IPR012334">
    <property type="entry name" value="Pectin_lyas_fold"/>
</dbReference>
<dbReference type="Proteomes" id="UP000612808">
    <property type="component" value="Unassembled WGS sequence"/>
</dbReference>